<dbReference type="OrthoDB" id="2735536at2759"/>
<sequence>MAPLAPGSLIVVVGITGYIASHTGLQALKAGYRVRGTVRSMAKAEQLRAAYEKEGVDVSPEKLEFVTLDDLTSEAQFDAAFAGADGVIHPALPEMHEENLMDKILQSTLSPLRAATKAGIKRFVLSGTLGSVLTPGSPTVPTDHPITTDGWNDDFLQSFLNSTEEEKKSPLYRFYVYAAGKILGEREAWKYVETESPPFELSIVLPAMNWGPKLFGSTPMSLGWLDSLLKGDESPMALPPHYLVDVSDDGKLHVLALSEQRAVGKRLWGAAHPVGWNEVLAILRKHYPDQPIPSDRPASAIDPCPWRIENSLSTQMLGGQWIGMEDCIVASAKSLGY</sequence>
<dbReference type="EMBL" id="KV417298">
    <property type="protein sequence ID" value="KZO93925.1"/>
    <property type="molecule type" value="Genomic_DNA"/>
</dbReference>
<name>A0A167JUU9_CALVF</name>
<dbReference type="InterPro" id="IPR001509">
    <property type="entry name" value="Epimerase_deHydtase"/>
</dbReference>
<accession>A0A167JUU9</accession>
<dbReference type="Pfam" id="PF01370">
    <property type="entry name" value="Epimerase"/>
    <property type="match status" value="1"/>
</dbReference>
<evidence type="ECO:0000256" key="1">
    <source>
        <dbReference type="ARBA" id="ARBA00023002"/>
    </source>
</evidence>
<dbReference type="InterPro" id="IPR036291">
    <property type="entry name" value="NAD(P)-bd_dom_sf"/>
</dbReference>
<evidence type="ECO:0000313" key="5">
    <source>
        <dbReference type="Proteomes" id="UP000076738"/>
    </source>
</evidence>
<organism evidence="4 5">
    <name type="scientific">Calocera viscosa (strain TUFC12733)</name>
    <dbReference type="NCBI Taxonomy" id="1330018"/>
    <lineage>
        <taxon>Eukaryota</taxon>
        <taxon>Fungi</taxon>
        <taxon>Dikarya</taxon>
        <taxon>Basidiomycota</taxon>
        <taxon>Agaricomycotina</taxon>
        <taxon>Dacrymycetes</taxon>
        <taxon>Dacrymycetales</taxon>
        <taxon>Dacrymycetaceae</taxon>
        <taxon>Calocera</taxon>
    </lineage>
</organism>
<dbReference type="PANTHER" id="PTHR10366">
    <property type="entry name" value="NAD DEPENDENT EPIMERASE/DEHYDRATASE"/>
    <property type="match status" value="1"/>
</dbReference>
<feature type="domain" description="NAD-dependent epimerase/dehydratase" evidence="3">
    <location>
        <begin position="10"/>
        <end position="195"/>
    </location>
</feature>
<keyword evidence="1" id="KW-0560">Oxidoreductase</keyword>
<dbReference type="GO" id="GO:0016616">
    <property type="term" value="F:oxidoreductase activity, acting on the CH-OH group of donors, NAD or NADP as acceptor"/>
    <property type="evidence" value="ECO:0007669"/>
    <property type="project" value="TreeGrafter"/>
</dbReference>
<proteinExistence type="inferred from homology"/>
<evidence type="ECO:0000313" key="4">
    <source>
        <dbReference type="EMBL" id="KZO93925.1"/>
    </source>
</evidence>
<dbReference type="PANTHER" id="PTHR10366:SF562">
    <property type="entry name" value="ALDEHYDE REDUCTASE II (AFU_ORTHOLOGUE AFUA_1G11360)"/>
    <property type="match status" value="1"/>
</dbReference>
<dbReference type="InterPro" id="IPR050425">
    <property type="entry name" value="NAD(P)_dehydrat-like"/>
</dbReference>
<comment type="similarity">
    <text evidence="2">Belongs to the NAD(P)-dependent epimerase/dehydratase family. Dihydroflavonol-4-reductase subfamily.</text>
</comment>
<dbReference type="SUPFAM" id="SSF51735">
    <property type="entry name" value="NAD(P)-binding Rossmann-fold domains"/>
    <property type="match status" value="1"/>
</dbReference>
<gene>
    <name evidence="4" type="ORF">CALVIDRAFT_539578</name>
</gene>
<evidence type="ECO:0000259" key="3">
    <source>
        <dbReference type="Pfam" id="PF01370"/>
    </source>
</evidence>
<evidence type="ECO:0000256" key="2">
    <source>
        <dbReference type="ARBA" id="ARBA00023445"/>
    </source>
</evidence>
<dbReference type="Gene3D" id="3.40.50.720">
    <property type="entry name" value="NAD(P)-binding Rossmann-like Domain"/>
    <property type="match status" value="1"/>
</dbReference>
<dbReference type="Proteomes" id="UP000076738">
    <property type="component" value="Unassembled WGS sequence"/>
</dbReference>
<dbReference type="AlphaFoldDB" id="A0A167JUU9"/>
<dbReference type="STRING" id="1330018.A0A167JUU9"/>
<protein>
    <submittedName>
        <fullName evidence="4">NAD(P)-binding protein</fullName>
    </submittedName>
</protein>
<keyword evidence="5" id="KW-1185">Reference proteome</keyword>
<reference evidence="4 5" key="1">
    <citation type="journal article" date="2016" name="Mol. Biol. Evol.">
        <title>Comparative Genomics of Early-Diverging Mushroom-Forming Fungi Provides Insights into the Origins of Lignocellulose Decay Capabilities.</title>
        <authorList>
            <person name="Nagy L.G."/>
            <person name="Riley R."/>
            <person name="Tritt A."/>
            <person name="Adam C."/>
            <person name="Daum C."/>
            <person name="Floudas D."/>
            <person name="Sun H."/>
            <person name="Yadav J.S."/>
            <person name="Pangilinan J."/>
            <person name="Larsson K.H."/>
            <person name="Matsuura K."/>
            <person name="Barry K."/>
            <person name="Labutti K."/>
            <person name="Kuo R."/>
            <person name="Ohm R.A."/>
            <person name="Bhattacharya S.S."/>
            <person name="Shirouzu T."/>
            <person name="Yoshinaga Y."/>
            <person name="Martin F.M."/>
            <person name="Grigoriev I.V."/>
            <person name="Hibbett D.S."/>
        </authorList>
    </citation>
    <scope>NUCLEOTIDE SEQUENCE [LARGE SCALE GENOMIC DNA]</scope>
    <source>
        <strain evidence="4 5">TUFC12733</strain>
    </source>
</reference>